<reference evidence="6" key="1">
    <citation type="submission" date="2016-01" db="EMBL/GenBank/DDBJ databases">
        <authorList>
            <person name="Mitreva M."/>
            <person name="Pepin K.H."/>
            <person name="Mihindukulasuriya K.A."/>
            <person name="Fulton R."/>
            <person name="Fronick C."/>
            <person name="O'Laughlin M."/>
            <person name="Miner T."/>
            <person name="Herter B."/>
            <person name="Rosa B.A."/>
            <person name="Cordes M."/>
            <person name="Tomlinson C."/>
            <person name="Wollam A."/>
            <person name="Palsikar V.B."/>
            <person name="Mardis E.R."/>
            <person name="Wilson R.K."/>
        </authorList>
    </citation>
    <scope>NUCLEOTIDE SEQUENCE [LARGE SCALE GENOMIC DNA]</scope>
    <source>
        <strain evidence="6">KA00274</strain>
    </source>
</reference>
<dbReference type="InterPro" id="IPR005835">
    <property type="entry name" value="NTP_transferase_dom"/>
</dbReference>
<dbReference type="OrthoDB" id="9801810at2"/>
<dbReference type="STRING" id="1497955.HMPREF1872_00213"/>
<organism evidence="5 6">
    <name type="scientific">Amygdalobacter nucleatus</name>
    <dbReference type="NCBI Taxonomy" id="3029274"/>
    <lineage>
        <taxon>Bacteria</taxon>
        <taxon>Bacillati</taxon>
        <taxon>Bacillota</taxon>
        <taxon>Clostridia</taxon>
        <taxon>Eubacteriales</taxon>
        <taxon>Oscillospiraceae</taxon>
        <taxon>Amygdalobacter</taxon>
    </lineage>
</organism>
<dbReference type="PANTHER" id="PTHR43523:SF6">
    <property type="entry name" value="GLYCOGEN BIOSYNTHESIS PROTEIN GLGD"/>
    <property type="match status" value="1"/>
</dbReference>
<dbReference type="Proteomes" id="UP000070080">
    <property type="component" value="Unassembled WGS sequence"/>
</dbReference>
<dbReference type="InterPro" id="IPR011004">
    <property type="entry name" value="Trimer_LpxA-like_sf"/>
</dbReference>
<dbReference type="SUPFAM" id="SSF53448">
    <property type="entry name" value="Nucleotide-diphospho-sugar transferases"/>
    <property type="match status" value="1"/>
</dbReference>
<evidence type="ECO:0000259" key="4">
    <source>
        <dbReference type="Pfam" id="PF24894"/>
    </source>
</evidence>
<dbReference type="AlphaFoldDB" id="A0A133YH75"/>
<feature type="domain" description="Glucose-1-phosphate adenylyltransferase/Bifunctional protein GlmU-like C-terminal hexapeptide" evidence="4">
    <location>
        <begin position="288"/>
        <end position="361"/>
    </location>
</feature>
<dbReference type="InterPro" id="IPR029044">
    <property type="entry name" value="Nucleotide-diphossugar_trans"/>
</dbReference>
<keyword evidence="5" id="KW-0808">Transferase</keyword>
<keyword evidence="6" id="KW-1185">Reference proteome</keyword>
<dbReference type="GO" id="GO:0005978">
    <property type="term" value="P:glycogen biosynthetic process"/>
    <property type="evidence" value="ECO:0007669"/>
    <property type="project" value="UniProtKB-KW"/>
</dbReference>
<dbReference type="InterPro" id="IPR056818">
    <property type="entry name" value="GlmU/GlgC-like_hexapep"/>
</dbReference>
<dbReference type="InterPro" id="IPR011831">
    <property type="entry name" value="ADP-Glc_PPase"/>
</dbReference>
<proteinExistence type="inferred from homology"/>
<evidence type="ECO:0000256" key="1">
    <source>
        <dbReference type="ARBA" id="ARBA00010443"/>
    </source>
</evidence>
<gene>
    <name evidence="5" type="ORF">HMPREF1872_00213</name>
</gene>
<comment type="caution">
    <text evidence="5">The sequence shown here is derived from an EMBL/GenBank/DDBJ whole genome shotgun (WGS) entry which is preliminary data.</text>
</comment>
<dbReference type="Gene3D" id="3.90.550.10">
    <property type="entry name" value="Spore Coat Polysaccharide Biosynthesis Protein SpsA, Chain A"/>
    <property type="match status" value="1"/>
</dbReference>
<dbReference type="CDD" id="cd04651">
    <property type="entry name" value="LbH_G1P_AT_C"/>
    <property type="match status" value="1"/>
</dbReference>
<keyword evidence="2" id="KW-0320">Glycogen biosynthesis</keyword>
<keyword evidence="5" id="KW-0548">Nucleotidyltransferase</keyword>
<dbReference type="Pfam" id="PF24894">
    <property type="entry name" value="Hexapep_GlmU"/>
    <property type="match status" value="1"/>
</dbReference>
<dbReference type="SUPFAM" id="SSF51161">
    <property type="entry name" value="Trimeric LpxA-like enzymes"/>
    <property type="match status" value="1"/>
</dbReference>
<comment type="similarity">
    <text evidence="1">Belongs to the bacterial/plant glucose-1-phosphate adenylyltransferase family.</text>
</comment>
<dbReference type="PANTHER" id="PTHR43523">
    <property type="entry name" value="GLUCOSE-1-PHOSPHATE ADENYLYLTRANSFERASE-RELATED"/>
    <property type="match status" value="1"/>
</dbReference>
<sequence length="373" mass="41545">MGGQFMKSDACGLIFADGNGVELSDLTRLRSLAAVPFAGRYRIIDFALSDLVNSGVSKVGVVTNNKFKSLIDHVGTGSNWDLDHRNQGVFLLTPYVTSAYHPGMSDNLASIENFLRHNLTRDVILCGSSVVFNSNLLDVLRCHQETGADVTVMYDRHDNFPSRPYIVLETDENDKLLNAWNDPSSFVSNKLFLGCMIIKREVMLKLVEELISKGNGELTAQYLLHMSHNLDIRCYEYKGESLRINSVRDYYQATLSLLDREISRKLLDTEDILYTKVKDEAPTLYTDTARVTNSIVSDGCVIAGTVANSLIFRHVKIAKSATLKNCVIFQNVEIANDCYLENVILDKDCVIRSGIKMIGHDDYPVVIGKGAVV</sequence>
<evidence type="ECO:0000313" key="5">
    <source>
        <dbReference type="EMBL" id="KXB42530.1"/>
    </source>
</evidence>
<dbReference type="InterPro" id="IPR011832">
    <property type="entry name" value="GlgDAde_trans"/>
</dbReference>
<feature type="domain" description="Nucleotidyl transferase" evidence="3">
    <location>
        <begin position="12"/>
        <end position="214"/>
    </location>
</feature>
<accession>A0A133YH75</accession>
<protein>
    <submittedName>
        <fullName evidence="5">Glucose-1-phosphate adenylyltransferase, GlgD subunit</fullName>
    </submittedName>
</protein>
<name>A0A133YH75_9FIRM</name>
<evidence type="ECO:0000256" key="2">
    <source>
        <dbReference type="ARBA" id="ARBA00023056"/>
    </source>
</evidence>
<dbReference type="GO" id="GO:0008878">
    <property type="term" value="F:glucose-1-phosphate adenylyltransferase activity"/>
    <property type="evidence" value="ECO:0007669"/>
    <property type="project" value="InterPro"/>
</dbReference>
<evidence type="ECO:0000313" key="6">
    <source>
        <dbReference type="Proteomes" id="UP000070080"/>
    </source>
</evidence>
<dbReference type="NCBIfam" id="TIGR02092">
    <property type="entry name" value="glgD"/>
    <property type="match status" value="1"/>
</dbReference>
<dbReference type="Gene3D" id="2.160.10.10">
    <property type="entry name" value="Hexapeptide repeat proteins"/>
    <property type="match status" value="1"/>
</dbReference>
<evidence type="ECO:0000259" key="3">
    <source>
        <dbReference type="Pfam" id="PF00483"/>
    </source>
</evidence>
<dbReference type="EMBL" id="LSCV01000002">
    <property type="protein sequence ID" value="KXB42530.1"/>
    <property type="molecule type" value="Genomic_DNA"/>
</dbReference>
<dbReference type="Pfam" id="PF00483">
    <property type="entry name" value="NTP_transferase"/>
    <property type="match status" value="1"/>
</dbReference>